<gene>
    <name evidence="2" type="ORF">PM001_LOCUS26943</name>
</gene>
<dbReference type="AlphaFoldDB" id="A0AAV1V710"/>
<accession>A0AAV1V710</accession>
<evidence type="ECO:0000256" key="1">
    <source>
        <dbReference type="SAM" id="MobiDB-lite"/>
    </source>
</evidence>
<proteinExistence type="predicted"/>
<feature type="region of interest" description="Disordered" evidence="1">
    <location>
        <begin position="92"/>
        <end position="116"/>
    </location>
</feature>
<dbReference type="PANTHER" id="PTHR19446">
    <property type="entry name" value="REVERSE TRANSCRIPTASES"/>
    <property type="match status" value="1"/>
</dbReference>
<protein>
    <recommendedName>
        <fullName evidence="4">Reverse transcriptase domain-containing protein</fullName>
    </recommendedName>
</protein>
<sequence length="355" mass="40792">MDVEAEIAARDGGEVFPTILIGPGSTPARQPRLRLRHLSEEEQDIAAAAVQHFADVMASKITDADSWISGEGYILAIPDRLREVLLPFSVSPMGTSSSRDNCPRQRPPRVTRTQREHRLDEALDDMQATQQAVPSDRRAVRKSRRRVGRIRASMAQLELRRRFAQEEANCVSLSSREFRDVLNGFPRTHLGDDCFSEAFSMDEVEDELLRVTKTSSPGHDGVGYDVYNQFAPQLIPLLHAAYRFFWLHRMVPRLWKVGMVRLVHKKGDPLQPTNWRPICLQPAIYKLYSGLLAKRLSCWLELNHRLPMAQKGFREFNGCHEHNFLATTMLDQTRRSRRKLYQVWYDLRNAFGSLP</sequence>
<comment type="caution">
    <text evidence="2">The sequence shown here is derived from an EMBL/GenBank/DDBJ whole genome shotgun (WGS) entry which is preliminary data.</text>
</comment>
<reference evidence="2" key="1">
    <citation type="submission" date="2024-01" db="EMBL/GenBank/DDBJ databases">
        <authorList>
            <person name="Webb A."/>
        </authorList>
    </citation>
    <scope>NUCLEOTIDE SEQUENCE</scope>
    <source>
        <strain evidence="2">Pm1</strain>
    </source>
</reference>
<name>A0AAV1V710_9STRA</name>
<dbReference type="Proteomes" id="UP001162060">
    <property type="component" value="Unassembled WGS sequence"/>
</dbReference>
<organism evidence="2 3">
    <name type="scientific">Peronospora matthiolae</name>
    <dbReference type="NCBI Taxonomy" id="2874970"/>
    <lineage>
        <taxon>Eukaryota</taxon>
        <taxon>Sar</taxon>
        <taxon>Stramenopiles</taxon>
        <taxon>Oomycota</taxon>
        <taxon>Peronosporomycetes</taxon>
        <taxon>Peronosporales</taxon>
        <taxon>Peronosporaceae</taxon>
        <taxon>Peronospora</taxon>
    </lineage>
</organism>
<evidence type="ECO:0000313" key="3">
    <source>
        <dbReference type="Proteomes" id="UP001162060"/>
    </source>
</evidence>
<evidence type="ECO:0000313" key="2">
    <source>
        <dbReference type="EMBL" id="CAK7941793.1"/>
    </source>
</evidence>
<dbReference type="EMBL" id="CAKLBY020000266">
    <property type="protein sequence ID" value="CAK7941793.1"/>
    <property type="molecule type" value="Genomic_DNA"/>
</dbReference>
<evidence type="ECO:0008006" key="4">
    <source>
        <dbReference type="Google" id="ProtNLM"/>
    </source>
</evidence>